<dbReference type="GO" id="GO:0004175">
    <property type="term" value="F:endopeptidase activity"/>
    <property type="evidence" value="ECO:0007669"/>
    <property type="project" value="UniProtKB-ARBA"/>
</dbReference>
<feature type="transmembrane region" description="Helical" evidence="1">
    <location>
        <begin position="237"/>
        <end position="255"/>
    </location>
</feature>
<feature type="domain" description="CAAX prenyl protease 2/Lysostaphin resistance protein A-like" evidence="2">
    <location>
        <begin position="198"/>
        <end position="298"/>
    </location>
</feature>
<feature type="transmembrane region" description="Helical" evidence="1">
    <location>
        <begin position="128"/>
        <end position="148"/>
    </location>
</feature>
<comment type="caution">
    <text evidence="3">The sequence shown here is derived from an EMBL/GenBank/DDBJ whole genome shotgun (WGS) entry which is preliminary data.</text>
</comment>
<accession>A0A9W6DIR0</accession>
<evidence type="ECO:0000256" key="1">
    <source>
        <dbReference type="SAM" id="Phobius"/>
    </source>
</evidence>
<keyword evidence="1" id="KW-0812">Transmembrane</keyword>
<dbReference type="PANTHER" id="PTHR36435">
    <property type="entry name" value="SLR1288 PROTEIN"/>
    <property type="match status" value="1"/>
</dbReference>
<evidence type="ECO:0000259" key="2">
    <source>
        <dbReference type="Pfam" id="PF02517"/>
    </source>
</evidence>
<keyword evidence="1" id="KW-0472">Membrane</keyword>
<dbReference type="AlphaFoldDB" id="A0A9W6DIR0"/>
<feature type="transmembrane region" description="Helical" evidence="1">
    <location>
        <begin position="261"/>
        <end position="281"/>
    </location>
</feature>
<feature type="transmembrane region" description="Helical" evidence="1">
    <location>
        <begin position="65"/>
        <end position="83"/>
    </location>
</feature>
<feature type="transmembrane region" description="Helical" evidence="1">
    <location>
        <begin position="95"/>
        <end position="113"/>
    </location>
</feature>
<evidence type="ECO:0000313" key="3">
    <source>
        <dbReference type="EMBL" id="GKX32164.1"/>
    </source>
</evidence>
<sequence>MYREFANSLIVIKSVIKNIVNGGKNLELSSNNKKEVNDRKTNIINIIACTFIIVLPVIYTDIFRILPLLSALTITYIVIEKQYTTNYIIKNRFSNLMLFTASTFIIYIIYYMIGVGKWTNGLVINKEIILMPTYTMIFVYLLPIGWFLKQDREGLKRAFSLNKETLKYIIILLVVYLFHSLSRISVYMTKYSDITTNNAIHMIIQAFFVAALAEELFFRGYLYNVLKRITNVRKSQIITTIIFTFSHFNLLFKAIDNGFTFNIFCNYVAIIMLGIVTVHLYEKSRSLLPCIILHGLNNEGLKYLIILIINVA</sequence>
<dbReference type="Proteomes" id="UP001144256">
    <property type="component" value="Unassembled WGS sequence"/>
</dbReference>
<dbReference type="Pfam" id="PF02517">
    <property type="entry name" value="Rce1-like"/>
    <property type="match status" value="1"/>
</dbReference>
<feature type="transmembrane region" description="Helical" evidence="1">
    <location>
        <begin position="42"/>
        <end position="59"/>
    </location>
</feature>
<feature type="transmembrane region" description="Helical" evidence="1">
    <location>
        <begin position="168"/>
        <end position="187"/>
    </location>
</feature>
<keyword evidence="1" id="KW-1133">Transmembrane helix</keyword>
<gene>
    <name evidence="3" type="ORF">SH1V18_46440</name>
</gene>
<dbReference type="InterPro" id="IPR052710">
    <property type="entry name" value="CAAX_protease"/>
</dbReference>
<dbReference type="GO" id="GO:0080120">
    <property type="term" value="P:CAAX-box protein maturation"/>
    <property type="evidence" value="ECO:0007669"/>
    <property type="project" value="UniProtKB-ARBA"/>
</dbReference>
<dbReference type="PANTHER" id="PTHR36435:SF1">
    <property type="entry name" value="CAAX AMINO TERMINAL PROTEASE FAMILY PROTEIN"/>
    <property type="match status" value="1"/>
</dbReference>
<dbReference type="EMBL" id="BRLB01000027">
    <property type="protein sequence ID" value="GKX32164.1"/>
    <property type="molecule type" value="Genomic_DNA"/>
</dbReference>
<proteinExistence type="predicted"/>
<evidence type="ECO:0000313" key="4">
    <source>
        <dbReference type="Proteomes" id="UP001144256"/>
    </source>
</evidence>
<name>A0A9W6DIR0_9FIRM</name>
<dbReference type="InterPro" id="IPR003675">
    <property type="entry name" value="Rce1/LyrA-like_dom"/>
</dbReference>
<keyword evidence="4" id="KW-1185">Reference proteome</keyword>
<feature type="transmembrane region" description="Helical" evidence="1">
    <location>
        <begin position="199"/>
        <end position="217"/>
    </location>
</feature>
<protein>
    <recommendedName>
        <fullName evidence="2">CAAX prenyl protease 2/Lysostaphin resistance protein A-like domain-containing protein</fullName>
    </recommendedName>
</protein>
<reference evidence="3" key="1">
    <citation type="submission" date="2022-06" db="EMBL/GenBank/DDBJ databases">
        <title>Vallitalea longa sp. nov., an anaerobic bacterium isolated from marine sediment.</title>
        <authorList>
            <person name="Hirano S."/>
            <person name="Terahara T."/>
            <person name="Mori K."/>
            <person name="Hamada M."/>
            <person name="Matsumoto R."/>
            <person name="Kobayashi T."/>
        </authorList>
    </citation>
    <scope>NUCLEOTIDE SEQUENCE</scope>
    <source>
        <strain evidence="3">SH18-1</strain>
    </source>
</reference>
<organism evidence="3 4">
    <name type="scientific">Vallitalea longa</name>
    <dbReference type="NCBI Taxonomy" id="2936439"/>
    <lineage>
        <taxon>Bacteria</taxon>
        <taxon>Bacillati</taxon>
        <taxon>Bacillota</taxon>
        <taxon>Clostridia</taxon>
        <taxon>Lachnospirales</taxon>
        <taxon>Vallitaleaceae</taxon>
        <taxon>Vallitalea</taxon>
    </lineage>
</organism>